<evidence type="ECO:0000256" key="1">
    <source>
        <dbReference type="SAM" id="Phobius"/>
    </source>
</evidence>
<dbReference type="GeneID" id="63804743"/>
<dbReference type="Proteomes" id="UP000193922">
    <property type="component" value="Unassembled WGS sequence"/>
</dbReference>
<evidence type="ECO:0000313" key="2">
    <source>
        <dbReference type="EMBL" id="ORX67756.1"/>
    </source>
</evidence>
<gene>
    <name evidence="2" type="ORF">DL89DRAFT_268965</name>
</gene>
<accession>A0A1Y1W393</accession>
<reference evidence="2 3" key="1">
    <citation type="submission" date="2016-07" db="EMBL/GenBank/DDBJ databases">
        <title>Pervasive Adenine N6-methylation of Active Genes in Fungi.</title>
        <authorList>
            <consortium name="DOE Joint Genome Institute"/>
            <person name="Mondo S.J."/>
            <person name="Dannebaum R.O."/>
            <person name="Kuo R.C."/>
            <person name="Labutti K."/>
            <person name="Haridas S."/>
            <person name="Kuo A."/>
            <person name="Salamov A."/>
            <person name="Ahrendt S.R."/>
            <person name="Lipzen A."/>
            <person name="Sullivan W."/>
            <person name="Andreopoulos W.B."/>
            <person name="Clum A."/>
            <person name="Lindquist E."/>
            <person name="Daum C."/>
            <person name="Ramamoorthy G.K."/>
            <person name="Gryganskyi A."/>
            <person name="Culley D."/>
            <person name="Magnuson J.K."/>
            <person name="James T.Y."/>
            <person name="O'Malley M.A."/>
            <person name="Stajich J.E."/>
            <person name="Spatafora J.W."/>
            <person name="Visel A."/>
            <person name="Grigoriev I.V."/>
        </authorList>
    </citation>
    <scope>NUCLEOTIDE SEQUENCE [LARGE SCALE GENOMIC DNA]</scope>
    <source>
        <strain evidence="2 3">ATCC 12442</strain>
    </source>
</reference>
<feature type="transmembrane region" description="Helical" evidence="1">
    <location>
        <begin position="90"/>
        <end position="109"/>
    </location>
</feature>
<evidence type="ECO:0000313" key="3">
    <source>
        <dbReference type="Proteomes" id="UP000193922"/>
    </source>
</evidence>
<feature type="transmembrane region" description="Helical" evidence="1">
    <location>
        <begin position="21"/>
        <end position="38"/>
    </location>
</feature>
<sequence>MSLVLNALLVLFGLARRLSDYYEIACFLIALVVTHPVLYVVETTYAKFSATVWLTEGIWIMFSLVLTVMSVGFSLVKARKMANAASIRGRMWLATCYTMIPALLAWKLAFRLGGSQSAWLFEALCIAESLQPIFVLPIFVCDVCLNVAHPPEWLTFDKMGMRDRVFTSWSKIGSQVQGACGLYHQQWQADCAPSDDDIKQWMQDIRQCHIRSDASYYDDYSPYISIYNIGPHPNYDSDNDSVVFHPLPR</sequence>
<dbReference type="AlphaFoldDB" id="A0A1Y1W393"/>
<protein>
    <submittedName>
        <fullName evidence="2">Uncharacterized protein</fullName>
    </submittedName>
</protein>
<dbReference type="OrthoDB" id="5584619at2759"/>
<keyword evidence="1" id="KW-0812">Transmembrane</keyword>
<proteinExistence type="predicted"/>
<keyword evidence="1" id="KW-1133">Transmembrane helix</keyword>
<keyword evidence="3" id="KW-1185">Reference proteome</keyword>
<dbReference type="RefSeq" id="XP_040741602.1">
    <property type="nucleotide sequence ID" value="XM_040888095.1"/>
</dbReference>
<keyword evidence="1" id="KW-0472">Membrane</keyword>
<organism evidence="2 3">
    <name type="scientific">Linderina pennispora</name>
    <dbReference type="NCBI Taxonomy" id="61395"/>
    <lineage>
        <taxon>Eukaryota</taxon>
        <taxon>Fungi</taxon>
        <taxon>Fungi incertae sedis</taxon>
        <taxon>Zoopagomycota</taxon>
        <taxon>Kickxellomycotina</taxon>
        <taxon>Kickxellomycetes</taxon>
        <taxon>Kickxellales</taxon>
        <taxon>Kickxellaceae</taxon>
        <taxon>Linderina</taxon>
    </lineage>
</organism>
<feature type="transmembrane region" description="Helical" evidence="1">
    <location>
        <begin position="58"/>
        <end position="78"/>
    </location>
</feature>
<comment type="caution">
    <text evidence="2">The sequence shown here is derived from an EMBL/GenBank/DDBJ whole genome shotgun (WGS) entry which is preliminary data.</text>
</comment>
<dbReference type="EMBL" id="MCFD01000011">
    <property type="protein sequence ID" value="ORX67756.1"/>
    <property type="molecule type" value="Genomic_DNA"/>
</dbReference>
<name>A0A1Y1W393_9FUNG</name>